<reference evidence="3 4" key="1">
    <citation type="journal article" date="2022" name="Nat. Ecol. Evol.">
        <title>A masculinizing supergene underlies an exaggerated male reproductive morph in a spider.</title>
        <authorList>
            <person name="Hendrickx F."/>
            <person name="De Corte Z."/>
            <person name="Sonet G."/>
            <person name="Van Belleghem S.M."/>
            <person name="Kostlbacher S."/>
            <person name="Vangestel C."/>
        </authorList>
    </citation>
    <scope>NUCLEOTIDE SEQUENCE [LARGE SCALE GENOMIC DNA]</scope>
    <source>
        <strain evidence="3">W744_W776</strain>
    </source>
</reference>
<dbReference type="InterPro" id="IPR013783">
    <property type="entry name" value="Ig-like_fold"/>
</dbReference>
<dbReference type="Gene3D" id="2.60.40.10">
    <property type="entry name" value="Immunoglobulins"/>
    <property type="match status" value="1"/>
</dbReference>
<comment type="caution">
    <text evidence="3">The sequence shown here is derived from an EMBL/GenBank/DDBJ whole genome shotgun (WGS) entry which is preliminary data.</text>
</comment>
<organism evidence="3 4">
    <name type="scientific">Oedothorax gibbosus</name>
    <dbReference type="NCBI Taxonomy" id="931172"/>
    <lineage>
        <taxon>Eukaryota</taxon>
        <taxon>Metazoa</taxon>
        <taxon>Ecdysozoa</taxon>
        <taxon>Arthropoda</taxon>
        <taxon>Chelicerata</taxon>
        <taxon>Arachnida</taxon>
        <taxon>Araneae</taxon>
        <taxon>Araneomorphae</taxon>
        <taxon>Entelegynae</taxon>
        <taxon>Araneoidea</taxon>
        <taxon>Linyphiidae</taxon>
        <taxon>Erigoninae</taxon>
        <taxon>Oedothorax</taxon>
    </lineage>
</organism>
<keyword evidence="1" id="KW-1133">Transmembrane helix</keyword>
<dbReference type="AlphaFoldDB" id="A0AAV6U6N1"/>
<keyword evidence="4" id="KW-1185">Reference proteome</keyword>
<keyword evidence="1" id="KW-0812">Transmembrane</keyword>
<evidence type="ECO:0000256" key="1">
    <source>
        <dbReference type="SAM" id="Phobius"/>
    </source>
</evidence>
<evidence type="ECO:0000313" key="4">
    <source>
        <dbReference type="Proteomes" id="UP000827092"/>
    </source>
</evidence>
<dbReference type="Proteomes" id="UP000827092">
    <property type="component" value="Unassembled WGS sequence"/>
</dbReference>
<evidence type="ECO:0000313" key="3">
    <source>
        <dbReference type="EMBL" id="KAG8179518.1"/>
    </source>
</evidence>
<dbReference type="InterPro" id="IPR036116">
    <property type="entry name" value="FN3_sf"/>
</dbReference>
<name>A0AAV6U6N1_9ARAC</name>
<evidence type="ECO:0008006" key="5">
    <source>
        <dbReference type="Google" id="ProtNLM"/>
    </source>
</evidence>
<accession>A0AAV6U6N1</accession>
<keyword evidence="1" id="KW-0472">Membrane</keyword>
<keyword evidence="2" id="KW-0732">Signal</keyword>
<evidence type="ECO:0000256" key="2">
    <source>
        <dbReference type="SAM" id="SignalP"/>
    </source>
</evidence>
<feature type="chain" id="PRO_5043775807" description="Fibronectin type-III domain-containing protein" evidence="2">
    <location>
        <begin position="18"/>
        <end position="412"/>
    </location>
</feature>
<dbReference type="SUPFAM" id="SSF49265">
    <property type="entry name" value="Fibronectin type III"/>
    <property type="match status" value="1"/>
</dbReference>
<sequence>MQSFLLLAFLCLGNVLADDSRMETVVAVTRCRASCLDQHAHVIRTEENCQKNPSCLMCWETCQMLHEHFEIWGIMCSVPDVCFPGCKTACQSLSYRSFLNETEFTPITINSVYDLSTSRVMLKWLPLDNEGTVLYTVMFQDSTQEWHQVAQTTLNVIHVKANLVGRETTIRVIAANATNQLSYSETTFVSSLVLGTKHAAFIKDNNWSPQLVSLERDETSTGILATITWPELPDEMGPLEYEVSWNVVDNTMITGHLLTTKNMAVITLWPDSIHLVTVDRYKSAGIIFGDSSQALVINTKVPVLNSKVSKSTDDLCKKDKVEVRTVIYYWIISFLSLIIIVIFIYGRMKGQIKNYQDKYSNQVSLMLEKSNAFRQLLQDQVAKKFTKTAPSQDSVTKCDAKIVKDIQNFQIV</sequence>
<feature type="transmembrane region" description="Helical" evidence="1">
    <location>
        <begin position="327"/>
        <end position="346"/>
    </location>
</feature>
<proteinExistence type="predicted"/>
<feature type="signal peptide" evidence="2">
    <location>
        <begin position="1"/>
        <end position="17"/>
    </location>
</feature>
<gene>
    <name evidence="3" type="ORF">JTE90_005263</name>
</gene>
<protein>
    <recommendedName>
        <fullName evidence="5">Fibronectin type-III domain-containing protein</fullName>
    </recommendedName>
</protein>
<dbReference type="EMBL" id="JAFNEN010000622">
    <property type="protein sequence ID" value="KAG8179518.1"/>
    <property type="molecule type" value="Genomic_DNA"/>
</dbReference>